<dbReference type="PROSITE" id="PS50297">
    <property type="entry name" value="ANK_REP_REGION"/>
    <property type="match status" value="4"/>
</dbReference>
<evidence type="ECO:0000256" key="3">
    <source>
        <dbReference type="PROSITE-ProRule" id="PRU00023"/>
    </source>
</evidence>
<dbReference type="PANTHER" id="PTHR24171:SF8">
    <property type="entry name" value="BRCA1-ASSOCIATED RING DOMAIN PROTEIN 1"/>
    <property type="match status" value="1"/>
</dbReference>
<proteinExistence type="predicted"/>
<dbReference type="Gene3D" id="1.10.533.10">
    <property type="entry name" value="Death Domain, Fas"/>
    <property type="match status" value="1"/>
</dbReference>
<feature type="repeat" description="ANK" evidence="3">
    <location>
        <begin position="123"/>
        <end position="155"/>
    </location>
</feature>
<organism evidence="5 6">
    <name type="scientific">Sinanodonta woodiana</name>
    <name type="common">Chinese pond mussel</name>
    <name type="synonym">Anodonta woodiana</name>
    <dbReference type="NCBI Taxonomy" id="1069815"/>
    <lineage>
        <taxon>Eukaryota</taxon>
        <taxon>Metazoa</taxon>
        <taxon>Spiralia</taxon>
        <taxon>Lophotrochozoa</taxon>
        <taxon>Mollusca</taxon>
        <taxon>Bivalvia</taxon>
        <taxon>Autobranchia</taxon>
        <taxon>Heteroconchia</taxon>
        <taxon>Palaeoheterodonta</taxon>
        <taxon>Unionida</taxon>
        <taxon>Unionoidea</taxon>
        <taxon>Unionidae</taxon>
        <taxon>Unioninae</taxon>
        <taxon>Sinanodonta</taxon>
    </lineage>
</organism>
<reference evidence="5 6" key="1">
    <citation type="submission" date="2024-11" db="EMBL/GenBank/DDBJ databases">
        <title>Chromosome-level genome assembly of the freshwater bivalve Anodonta woodiana.</title>
        <authorList>
            <person name="Chen X."/>
        </authorList>
    </citation>
    <scope>NUCLEOTIDE SEQUENCE [LARGE SCALE GENOMIC DNA]</scope>
    <source>
        <strain evidence="5">MN2024</strain>
        <tissue evidence="5">Gills</tissue>
    </source>
</reference>
<evidence type="ECO:0000313" key="6">
    <source>
        <dbReference type="Proteomes" id="UP001634394"/>
    </source>
</evidence>
<dbReference type="AlphaFoldDB" id="A0ABD3VZN5"/>
<comment type="caution">
    <text evidence="5">The sequence shown here is derived from an EMBL/GenBank/DDBJ whole genome shotgun (WGS) entry which is preliminary data.</text>
</comment>
<dbReference type="Pfam" id="PF12796">
    <property type="entry name" value="Ank_2"/>
    <property type="match status" value="1"/>
</dbReference>
<dbReference type="SMART" id="SM00248">
    <property type="entry name" value="ANK"/>
    <property type="match status" value="4"/>
</dbReference>
<feature type="repeat" description="ANK" evidence="3">
    <location>
        <begin position="57"/>
        <end position="89"/>
    </location>
</feature>
<evidence type="ECO:0000256" key="1">
    <source>
        <dbReference type="ARBA" id="ARBA00022737"/>
    </source>
</evidence>
<dbReference type="InterPro" id="IPR036770">
    <property type="entry name" value="Ankyrin_rpt-contain_sf"/>
</dbReference>
<dbReference type="EMBL" id="JBJQND010000009">
    <property type="protein sequence ID" value="KAL3867094.1"/>
    <property type="molecule type" value="Genomic_DNA"/>
</dbReference>
<dbReference type="InterPro" id="IPR011029">
    <property type="entry name" value="DEATH-like_dom_sf"/>
</dbReference>
<keyword evidence="1" id="KW-0677">Repeat</keyword>
<gene>
    <name evidence="5" type="ORF">ACJMK2_044325</name>
</gene>
<keyword evidence="2 3" id="KW-0040">ANK repeat</keyword>
<dbReference type="Pfam" id="PF13637">
    <property type="entry name" value="Ank_4"/>
    <property type="match status" value="1"/>
</dbReference>
<evidence type="ECO:0000313" key="5">
    <source>
        <dbReference type="EMBL" id="KAL3867094.1"/>
    </source>
</evidence>
<dbReference type="PROSITE" id="PS50088">
    <property type="entry name" value="ANK_REPEAT"/>
    <property type="match status" value="4"/>
</dbReference>
<dbReference type="Gene3D" id="1.25.40.20">
    <property type="entry name" value="Ankyrin repeat-containing domain"/>
    <property type="match status" value="1"/>
</dbReference>
<feature type="repeat" description="ANK" evidence="3">
    <location>
        <begin position="156"/>
        <end position="188"/>
    </location>
</feature>
<feature type="repeat" description="ANK" evidence="3">
    <location>
        <begin position="90"/>
        <end position="122"/>
    </location>
</feature>
<dbReference type="InterPro" id="IPR000488">
    <property type="entry name" value="Death_dom"/>
</dbReference>
<accession>A0ABD3VZN5</accession>
<keyword evidence="6" id="KW-1185">Reference proteome</keyword>
<evidence type="ECO:0000256" key="2">
    <source>
        <dbReference type="ARBA" id="ARBA00023043"/>
    </source>
</evidence>
<name>A0ABD3VZN5_SINWO</name>
<dbReference type="PANTHER" id="PTHR24171">
    <property type="entry name" value="ANKYRIN REPEAT DOMAIN-CONTAINING PROTEIN 39-RELATED"/>
    <property type="match status" value="1"/>
</dbReference>
<dbReference type="PRINTS" id="PR01415">
    <property type="entry name" value="ANKYRIN"/>
</dbReference>
<sequence>MAVACFSSNGRRQLSTCSAQGGKEERASQLFSFINTDSSEKATALLDDEVDFSVTKHGYNLLQLASRKGMKDVVEKLIRKGMSVNSVNENGNSAMHYAAREGHLEVVELLIKNGADANISNRDGNTALQIAVKSQSMNVIDRLKALGLNVNHRNHKGETALHIAVMNSKNEAVEALLMNGANSDVTDNEGNKPETYAKDPGLADLIRVCSVWTKAMQSGNILAEEINISPMKVMIPLLMARVGVVICQLDATIDLPFLLYCRREKTECSSSKIPLEKADEIVSDVFRIRVRHNLCNVKLKVNVPLYDKISHKEKLIIMFLDGATQQYDQTEEQGDTAYCPLELDLNSGSNVVLVVIARPKEEECTIGADGSSIHSKIDEDFVIDIPPGAFEDDTKFLMKVYETHESEHLENEETNISRRNTIMRGSAKPVLFTNIFQVSIEGRQPNQKVQLQIPSHEVNVKSDDIVIVAADENNLVDEKSLKIIATKPKCHDGKIIFDVEHFSIHVAVSCSSMQTATGRNDVFDRIAESKNRKRPCVFFCMIKRINNNEHLAVVECTTAKNGPIRRQFWGDKGYMEQNIAQSGTFMMEPSQEFRVNFSGDIKVYDDIDQRRLTFLPKRTSYQPYRIGLREHNRAAVGVVTVFLIQRVDGNNTDEHVTSLPIKLQIVRPEFPPIIRPIPASTSMILNPESLEVLGRALTKTKGRQLGIKLGLDIETISRIQRESSSTGDANCKILERWINILTDGRKNLSNVTESTLINALKAIGKQSYADKLVRAREEGMILREDDFNDSETP</sequence>
<dbReference type="InterPro" id="IPR002110">
    <property type="entry name" value="Ankyrin_rpt"/>
</dbReference>
<dbReference type="SUPFAM" id="SSF48403">
    <property type="entry name" value="Ankyrin repeat"/>
    <property type="match status" value="1"/>
</dbReference>
<dbReference type="Proteomes" id="UP001634394">
    <property type="component" value="Unassembled WGS sequence"/>
</dbReference>
<feature type="domain" description="Death" evidence="4">
    <location>
        <begin position="703"/>
        <end position="776"/>
    </location>
</feature>
<protein>
    <recommendedName>
        <fullName evidence="4">Death domain-containing protein</fullName>
    </recommendedName>
</protein>
<dbReference type="PROSITE" id="PS50017">
    <property type="entry name" value="DEATH_DOMAIN"/>
    <property type="match status" value="1"/>
</dbReference>
<evidence type="ECO:0000259" key="4">
    <source>
        <dbReference type="PROSITE" id="PS50017"/>
    </source>
</evidence>
<dbReference type="CDD" id="cd01670">
    <property type="entry name" value="Death"/>
    <property type="match status" value="1"/>
</dbReference>
<dbReference type="Gene3D" id="2.60.220.30">
    <property type="match status" value="1"/>
</dbReference>